<comment type="caution">
    <text evidence="1">The sequence shown here is derived from an EMBL/GenBank/DDBJ whole genome shotgun (WGS) entry which is preliminary data.</text>
</comment>
<gene>
    <name evidence="1" type="primary">hmt1_1</name>
    <name evidence="1" type="ORF">GGI18_004207</name>
</gene>
<sequence length="509" mass="56723">MVGDDDERGGASYSSMATIDINPTLPAGNHDVVGASDALQRQSTQQQLGTYGAVGNSAFVDALSASNFASSSRPSKLSTETTPLVTPATPRRLLTRDSNGDAQLELPSMCDLTAATSQPKGNAEDDEYYDHDHEEDEEEEDIPDDDYSADALRSGVKKVRMYHQSDELSHDIMGLRNRLRILLPYLWPSGNRILQLRILGCVLILAAGRLVNVLVPLQFKIVVDGLSPKDGSPAKFEWAHVVLYAVLSSLQGSVGMLSTAQSFMWIPVGQYTTKRISVAMFEHLHKLSLRFHVGRKTGEILRVQDRGVTSVVSLLSSILFNIIPTLVDIVLACYFFSVMFDLYFGTIVLTTMASYLVATISLTGWRSRYRRLSNYLDNEMEARAVDSLLNFETVKYYNAERFETKEYVQAVDDFQVAEWASNATMNMLNTGQNLIVQFGLLAGALLSAKRVSEGKMTVGDFTMLLSYINQLYGPLNWFGTYYRIIQKNFIDMEKLLELFDVPVEVEDPV</sequence>
<accession>A0ACC1K9W3</accession>
<keyword evidence="1" id="KW-0547">Nucleotide-binding</keyword>
<proteinExistence type="predicted"/>
<organism evidence="1 2">
    <name type="scientific">Coemansia linderi</name>
    <dbReference type="NCBI Taxonomy" id="2663919"/>
    <lineage>
        <taxon>Eukaryota</taxon>
        <taxon>Fungi</taxon>
        <taxon>Fungi incertae sedis</taxon>
        <taxon>Zoopagomycota</taxon>
        <taxon>Kickxellomycotina</taxon>
        <taxon>Kickxellomycetes</taxon>
        <taxon>Kickxellales</taxon>
        <taxon>Kickxellaceae</taxon>
        <taxon>Coemansia</taxon>
    </lineage>
</organism>
<evidence type="ECO:0000313" key="2">
    <source>
        <dbReference type="Proteomes" id="UP001140066"/>
    </source>
</evidence>
<evidence type="ECO:0000313" key="1">
    <source>
        <dbReference type="EMBL" id="KAJ2777370.1"/>
    </source>
</evidence>
<reference evidence="1" key="1">
    <citation type="submission" date="2022-07" db="EMBL/GenBank/DDBJ databases">
        <title>Phylogenomic reconstructions and comparative analyses of Kickxellomycotina fungi.</title>
        <authorList>
            <person name="Reynolds N.K."/>
            <person name="Stajich J.E."/>
            <person name="Barry K."/>
            <person name="Grigoriev I.V."/>
            <person name="Crous P."/>
            <person name="Smith M.E."/>
        </authorList>
    </citation>
    <scope>NUCLEOTIDE SEQUENCE</scope>
    <source>
        <strain evidence="1">BCRC 34191</strain>
    </source>
</reference>
<feature type="non-terminal residue" evidence="1">
    <location>
        <position position="509"/>
    </location>
</feature>
<name>A0ACC1K9W3_9FUNG</name>
<keyword evidence="2" id="KW-1185">Reference proteome</keyword>
<dbReference type="EMBL" id="JANBUK010001820">
    <property type="protein sequence ID" value="KAJ2777370.1"/>
    <property type="molecule type" value="Genomic_DNA"/>
</dbReference>
<protein>
    <submittedName>
        <fullName evidence="1">ATP-binding cassette-type vacuolar membrane transporter Hmt1</fullName>
    </submittedName>
</protein>
<keyword evidence="1" id="KW-0067">ATP-binding</keyword>
<dbReference type="Proteomes" id="UP001140066">
    <property type="component" value="Unassembled WGS sequence"/>
</dbReference>